<dbReference type="Proteomes" id="UP000612055">
    <property type="component" value="Unassembled WGS sequence"/>
</dbReference>
<feature type="region of interest" description="Disordered" evidence="1">
    <location>
        <begin position="1"/>
        <end position="60"/>
    </location>
</feature>
<reference evidence="2" key="1">
    <citation type="journal article" date="2020" name="bioRxiv">
        <title>Comparative genomics of Chlamydomonas.</title>
        <authorList>
            <person name="Craig R.J."/>
            <person name="Hasan A.R."/>
            <person name="Ness R.W."/>
            <person name="Keightley P.D."/>
        </authorList>
    </citation>
    <scope>NUCLEOTIDE SEQUENCE</scope>
    <source>
        <strain evidence="2">CCAP 11/70</strain>
    </source>
</reference>
<evidence type="ECO:0000256" key="1">
    <source>
        <dbReference type="SAM" id="MobiDB-lite"/>
    </source>
</evidence>
<evidence type="ECO:0008006" key="4">
    <source>
        <dbReference type="Google" id="ProtNLM"/>
    </source>
</evidence>
<dbReference type="OrthoDB" id="537500at2759"/>
<name>A0A836BYG0_9CHLO</name>
<keyword evidence="3" id="KW-1185">Reference proteome</keyword>
<dbReference type="InterPro" id="IPR036779">
    <property type="entry name" value="LysM_dom_sf"/>
</dbReference>
<evidence type="ECO:0000313" key="2">
    <source>
        <dbReference type="EMBL" id="KAG2493781.1"/>
    </source>
</evidence>
<feature type="compositionally biased region" description="Pro residues" evidence="1">
    <location>
        <begin position="24"/>
        <end position="48"/>
    </location>
</feature>
<proteinExistence type="predicted"/>
<protein>
    <recommendedName>
        <fullName evidence="4">LysM domain-containing protein</fullName>
    </recommendedName>
</protein>
<dbReference type="Gene3D" id="3.10.350.10">
    <property type="entry name" value="LysM domain"/>
    <property type="match status" value="1"/>
</dbReference>
<dbReference type="AlphaFoldDB" id="A0A836BYG0"/>
<gene>
    <name evidence="2" type="ORF">HYH03_008001</name>
</gene>
<comment type="caution">
    <text evidence="2">The sequence shown here is derived from an EMBL/GenBank/DDBJ whole genome shotgun (WGS) entry which is preliminary data.</text>
</comment>
<sequence>MAFAIQANGTNSLKPKPCLRQVAPFPPQPPSPAPSPPRPDAPARPPLYPGWDAYPEAPPPDAPDGNIGQYAICGTWYTSTGETCNTIRGMFGLPSNQFLQQCNIGAIPNCLYPIAVGMKLCVNKFTQWTLLNCAPDYSKSPQIAYAVMEPGQTCASFAATYAKFLPFGVQSLLACNQGLDCNKLRKGMAVCFNCAAAAGR</sequence>
<dbReference type="EMBL" id="JAEHOE010000035">
    <property type="protein sequence ID" value="KAG2493781.1"/>
    <property type="molecule type" value="Genomic_DNA"/>
</dbReference>
<evidence type="ECO:0000313" key="3">
    <source>
        <dbReference type="Proteomes" id="UP000612055"/>
    </source>
</evidence>
<accession>A0A836BYG0</accession>
<organism evidence="2 3">
    <name type="scientific">Edaphochlamys debaryana</name>
    <dbReference type="NCBI Taxonomy" id="47281"/>
    <lineage>
        <taxon>Eukaryota</taxon>
        <taxon>Viridiplantae</taxon>
        <taxon>Chlorophyta</taxon>
        <taxon>core chlorophytes</taxon>
        <taxon>Chlorophyceae</taxon>
        <taxon>CS clade</taxon>
        <taxon>Chlamydomonadales</taxon>
        <taxon>Chlamydomonadales incertae sedis</taxon>
        <taxon>Edaphochlamys</taxon>
    </lineage>
</organism>